<dbReference type="Proteomes" id="UP000266906">
    <property type="component" value="Unassembled WGS sequence"/>
</dbReference>
<dbReference type="Pfam" id="PF00196">
    <property type="entry name" value="GerE"/>
    <property type="match status" value="1"/>
</dbReference>
<dbReference type="GO" id="GO:0003677">
    <property type="term" value="F:DNA binding"/>
    <property type="evidence" value="ECO:0007669"/>
    <property type="project" value="InterPro"/>
</dbReference>
<dbReference type="InterPro" id="IPR036388">
    <property type="entry name" value="WH-like_DNA-bd_sf"/>
</dbReference>
<dbReference type="SMART" id="SM00421">
    <property type="entry name" value="HTH_LUXR"/>
    <property type="match status" value="1"/>
</dbReference>
<proteinExistence type="predicted"/>
<keyword evidence="3" id="KW-1185">Reference proteome</keyword>
<dbReference type="InterPro" id="IPR051797">
    <property type="entry name" value="TrmB-like"/>
</dbReference>
<evidence type="ECO:0000313" key="2">
    <source>
        <dbReference type="EMBL" id="RPE28758.1"/>
    </source>
</evidence>
<dbReference type="SUPFAM" id="SSF46785">
    <property type="entry name" value="Winged helix' DNA-binding domain"/>
    <property type="match status" value="1"/>
</dbReference>
<accession>A0A3N4R5S7</accession>
<dbReference type="PROSITE" id="PS50043">
    <property type="entry name" value="HTH_LUXR_2"/>
    <property type="match status" value="1"/>
</dbReference>
<dbReference type="PANTHER" id="PTHR34293">
    <property type="entry name" value="HTH-TYPE TRANSCRIPTIONAL REGULATOR TRMBL2"/>
    <property type="match status" value="1"/>
</dbReference>
<dbReference type="Gene3D" id="1.10.10.10">
    <property type="entry name" value="Winged helix-like DNA-binding domain superfamily/Winged helix DNA-binding domain"/>
    <property type="match status" value="2"/>
</dbReference>
<evidence type="ECO:0000259" key="1">
    <source>
        <dbReference type="PROSITE" id="PS50043"/>
    </source>
</evidence>
<dbReference type="InterPro" id="IPR002831">
    <property type="entry name" value="Tscrpt_reg_TrmB_N"/>
</dbReference>
<reference evidence="2 3" key="1">
    <citation type="submission" date="2018-11" db="EMBL/GenBank/DDBJ databases">
        <title>Sequencing the genomes of 1000 actinobacteria strains.</title>
        <authorList>
            <person name="Klenk H.-P."/>
        </authorList>
    </citation>
    <scope>NUCLEOTIDE SEQUENCE [LARGE SCALE GENOMIC DNA]</scope>
    <source>
        <strain evidence="2 3">DSM 44781</strain>
    </source>
</reference>
<comment type="caution">
    <text evidence="2">The sequence shown here is derived from an EMBL/GenBank/DDBJ whole genome shotgun (WGS) entry which is preliminary data.</text>
</comment>
<feature type="domain" description="HTH luxR-type" evidence="1">
    <location>
        <begin position="253"/>
        <end position="318"/>
    </location>
</feature>
<protein>
    <submittedName>
        <fullName evidence="2">Sugar-specific transcriptional regulator TrmB</fullName>
    </submittedName>
</protein>
<dbReference type="InterPro" id="IPR000792">
    <property type="entry name" value="Tscrpt_reg_LuxR_C"/>
</dbReference>
<dbReference type="Pfam" id="PF01978">
    <property type="entry name" value="TrmB"/>
    <property type="match status" value="1"/>
</dbReference>
<dbReference type="EMBL" id="RKQG01000002">
    <property type="protein sequence ID" value="RPE28758.1"/>
    <property type="molecule type" value="Genomic_DNA"/>
</dbReference>
<sequence length="320" mass="35062">MSDDLLEPLGLGTLESALYLRVLATPRATSARLAESLDAPPSALRTALHRLVASGLVTRLAGSPTRYTAAPPEVAVDALATRRQHDLDRLRVKVRELALAYADLGPSVSSELVELVEGRDALRHRAEQLQLGAQQEILAIDCPPYFDSPTDNPIEFQLLARGVECRVLYDAPGLESSDKREFVLRCVDAGEQARSLPSVRMKMLVADRRCAMIPLSFEATESTAALWIRPSPLLTALVTCFDLLWERATPLAADRPASELDDKDRELLAMMAAGAKDAAIARSLGITQRTMTRRIAQLMAELNARTRFQAGLQAARRGWL</sequence>
<evidence type="ECO:0000313" key="3">
    <source>
        <dbReference type="Proteomes" id="UP000266906"/>
    </source>
</evidence>
<dbReference type="AlphaFoldDB" id="A0A3N4R5S7"/>
<gene>
    <name evidence="2" type="ORF">EDD38_5901</name>
</gene>
<name>A0A3N4R5S7_9ACTN</name>
<dbReference type="PANTHER" id="PTHR34293:SF1">
    <property type="entry name" value="HTH-TYPE TRANSCRIPTIONAL REGULATOR TRMBL2"/>
    <property type="match status" value="1"/>
</dbReference>
<dbReference type="GO" id="GO:0006355">
    <property type="term" value="P:regulation of DNA-templated transcription"/>
    <property type="evidence" value="ECO:0007669"/>
    <property type="project" value="InterPro"/>
</dbReference>
<organism evidence="2 3">
    <name type="scientific">Kitasatospora cineracea</name>
    <dbReference type="NCBI Taxonomy" id="88074"/>
    <lineage>
        <taxon>Bacteria</taxon>
        <taxon>Bacillati</taxon>
        <taxon>Actinomycetota</taxon>
        <taxon>Actinomycetes</taxon>
        <taxon>Kitasatosporales</taxon>
        <taxon>Streptomycetaceae</taxon>
        <taxon>Kitasatospora</taxon>
    </lineage>
</organism>
<dbReference type="InterPro" id="IPR016032">
    <property type="entry name" value="Sig_transdc_resp-reg_C-effctor"/>
</dbReference>
<dbReference type="SUPFAM" id="SSF46894">
    <property type="entry name" value="C-terminal effector domain of the bipartite response regulators"/>
    <property type="match status" value="1"/>
</dbReference>
<dbReference type="RefSeq" id="WP_123820507.1">
    <property type="nucleotide sequence ID" value="NZ_JBEYIY010000034.1"/>
</dbReference>
<dbReference type="InterPro" id="IPR036390">
    <property type="entry name" value="WH_DNA-bd_sf"/>
</dbReference>